<name>A0A6J5M164_9CAUD</name>
<proteinExistence type="predicted"/>
<sequence length="72" mass="7988">MTPEELAQVLATLRPYGLRPERLAEVAGYRSRGSIAQMLEGNTRVPPALAEWLRGLHAWHAAHPPPQLGKPR</sequence>
<dbReference type="EMBL" id="LR796340">
    <property type="protein sequence ID" value="CAB4137739.1"/>
    <property type="molecule type" value="Genomic_DNA"/>
</dbReference>
<organism evidence="1">
    <name type="scientific">uncultured Caudovirales phage</name>
    <dbReference type="NCBI Taxonomy" id="2100421"/>
    <lineage>
        <taxon>Viruses</taxon>
        <taxon>Duplodnaviria</taxon>
        <taxon>Heunggongvirae</taxon>
        <taxon>Uroviricota</taxon>
        <taxon>Caudoviricetes</taxon>
        <taxon>Peduoviridae</taxon>
        <taxon>Maltschvirus</taxon>
        <taxon>Maltschvirus maltsch</taxon>
    </lineage>
</organism>
<evidence type="ECO:0000313" key="1">
    <source>
        <dbReference type="EMBL" id="CAB4137739.1"/>
    </source>
</evidence>
<gene>
    <name evidence="1" type="ORF">UFOVP326_67</name>
</gene>
<accession>A0A6J5M164</accession>
<reference evidence="1" key="1">
    <citation type="submission" date="2020-04" db="EMBL/GenBank/DDBJ databases">
        <authorList>
            <person name="Chiriac C."/>
            <person name="Salcher M."/>
            <person name="Ghai R."/>
            <person name="Kavagutti S V."/>
        </authorList>
    </citation>
    <scope>NUCLEOTIDE SEQUENCE</scope>
</reference>
<protein>
    <submittedName>
        <fullName evidence="1">Uncharacterized protein</fullName>
    </submittedName>
</protein>